<evidence type="ECO:0000256" key="11">
    <source>
        <dbReference type="ARBA" id="ARBA00023211"/>
    </source>
</evidence>
<comment type="similarity">
    <text evidence="4 14">Belongs to the peptidase M24B family.</text>
</comment>
<dbReference type="InterPro" id="IPR001131">
    <property type="entry name" value="Peptidase_M24B_aminopep-P_CS"/>
</dbReference>
<dbReference type="GO" id="GO:0070006">
    <property type="term" value="F:metalloaminopeptidase activity"/>
    <property type="evidence" value="ECO:0007669"/>
    <property type="project" value="InterPro"/>
</dbReference>
<accession>A0A1W5D5C8</accession>
<dbReference type="InterPro" id="IPR000994">
    <property type="entry name" value="Pept_M24"/>
</dbReference>
<evidence type="ECO:0000256" key="9">
    <source>
        <dbReference type="ARBA" id="ARBA00022801"/>
    </source>
</evidence>
<feature type="domain" description="Aminopeptidase P N-terminal" evidence="15">
    <location>
        <begin position="134"/>
        <end position="266"/>
    </location>
</feature>
<dbReference type="EC" id="3.4.11.9" evidence="5"/>
<evidence type="ECO:0000259" key="15">
    <source>
        <dbReference type="SMART" id="SM01011"/>
    </source>
</evidence>
<dbReference type="Proteomes" id="UP000192927">
    <property type="component" value="Unassembled WGS sequence"/>
</dbReference>
<evidence type="ECO:0000313" key="16">
    <source>
        <dbReference type="EMBL" id="SLM38241.1"/>
    </source>
</evidence>
<evidence type="ECO:0000256" key="13">
    <source>
        <dbReference type="ARBA" id="ARBA00032413"/>
    </source>
</evidence>
<keyword evidence="11" id="KW-0464">Manganese</keyword>
<dbReference type="InterPro" id="IPR036005">
    <property type="entry name" value="Creatinase/aminopeptidase-like"/>
</dbReference>
<dbReference type="GO" id="GO:0006508">
    <property type="term" value="P:proteolysis"/>
    <property type="evidence" value="ECO:0007669"/>
    <property type="project" value="UniProtKB-KW"/>
</dbReference>
<name>A0A1W5D5C8_9LECA</name>
<evidence type="ECO:0000256" key="1">
    <source>
        <dbReference type="ARBA" id="ARBA00001424"/>
    </source>
</evidence>
<sequence length="635" mass="71652">MFNYRNKSGEPYSVTYESGIDQVPRFDAHLAVYGEKKSVSIQYNTPYIKGLPIVVEVDELNENGERTHRIVQTSFEDAYTAELSELYECLIHGKPIKTSVADAVEDLILFDMMYEQYNAQMAAIVLTGSGTDKYPARQHAQAVVRHLEIVEGLIYLPGKPTVYLEDSDQTVPFRQRRYFFYLSGVNESDAHITYDVKRDHLTLYIQPVDPRKVIWFGRGSTVEEAENKYDIDSVRLSTSLTDDITRWVLRNPQRKIYALHKDQLPDDYPSTIPSSTFDTQALLPALNASRGIKSPHEISLIRRAVDLSSVAHRGVLHHITCLRNEAQIHALFVDICIAHSAKHQGYAPIVASGTHASTLHYAKNDGPLEGRGLVLVDAGSEWENYSSDITRTFPISAKGWASRESEEIYAIVEEMQERCVENLKPGVRYLDLHLLAHRIAVEGLMRLGILYQNDVEEVIKKGASQPFFPHGLGHHIGLEVHDVSEGPIMGLAEARQDMADFTEYGKVLGCPRGGAEAMGYKMPCTIGSPRLAPNMVLTVEPGVYFSKYALDKIYLPNPQVAQYINQEVLQRYMHVGGVRIEDDILITEDGYENLTTAPKGEEMLRVIREGANYGKKIFDLLPRSQQIIFRNMKKF</sequence>
<keyword evidence="6" id="KW-0031">Aminopeptidase</keyword>
<evidence type="ECO:0000256" key="4">
    <source>
        <dbReference type="ARBA" id="ARBA00008766"/>
    </source>
</evidence>
<evidence type="ECO:0000256" key="7">
    <source>
        <dbReference type="ARBA" id="ARBA00022670"/>
    </source>
</evidence>
<dbReference type="Pfam" id="PF05195">
    <property type="entry name" value="AMP_N"/>
    <property type="match status" value="1"/>
</dbReference>
<keyword evidence="17" id="KW-1185">Reference proteome</keyword>
<dbReference type="Pfam" id="PF00557">
    <property type="entry name" value="Peptidase_M24"/>
    <property type="match status" value="1"/>
</dbReference>
<dbReference type="CDD" id="cd01087">
    <property type="entry name" value="Prolidase"/>
    <property type="match status" value="1"/>
</dbReference>
<comment type="catalytic activity">
    <reaction evidence="1">
        <text>Release of any N-terminal amino acid, including proline, that is linked to proline, even from a dipeptide or tripeptide.</text>
        <dbReference type="EC" id="3.4.11.9"/>
    </reaction>
</comment>
<dbReference type="GO" id="GO:0030145">
    <property type="term" value="F:manganese ion binding"/>
    <property type="evidence" value="ECO:0007669"/>
    <property type="project" value="InterPro"/>
</dbReference>
<dbReference type="InterPro" id="IPR052433">
    <property type="entry name" value="X-Pro_dipept-like"/>
</dbReference>
<evidence type="ECO:0000256" key="8">
    <source>
        <dbReference type="ARBA" id="ARBA00022723"/>
    </source>
</evidence>
<dbReference type="SUPFAM" id="SSF53092">
    <property type="entry name" value="Creatinase/prolidase N-terminal domain"/>
    <property type="match status" value="1"/>
</dbReference>
<comment type="function">
    <text evidence="3">Catalyzes the removal of a penultimate prolyl residue from the N-termini of peptides.</text>
</comment>
<evidence type="ECO:0000256" key="14">
    <source>
        <dbReference type="RuleBase" id="RU000590"/>
    </source>
</evidence>
<evidence type="ECO:0000313" key="17">
    <source>
        <dbReference type="Proteomes" id="UP000192927"/>
    </source>
</evidence>
<dbReference type="Gene3D" id="3.90.230.10">
    <property type="entry name" value="Creatinase/methionine aminopeptidase superfamily"/>
    <property type="match status" value="1"/>
</dbReference>
<dbReference type="Gene3D" id="3.40.350.10">
    <property type="entry name" value="Creatinase/prolidase N-terminal domain"/>
    <property type="match status" value="1"/>
</dbReference>
<dbReference type="AlphaFoldDB" id="A0A1W5D5C8"/>
<reference evidence="17" key="1">
    <citation type="submission" date="2017-03" db="EMBL/GenBank/DDBJ databases">
        <authorList>
            <person name="Sharma R."/>
            <person name="Thines M."/>
        </authorList>
    </citation>
    <scope>NUCLEOTIDE SEQUENCE [LARGE SCALE GENOMIC DNA]</scope>
</reference>
<dbReference type="Gene3D" id="3.30.360.10">
    <property type="entry name" value="Dihydrodipicolinate Reductase, domain 2"/>
    <property type="match status" value="1"/>
</dbReference>
<dbReference type="InterPro" id="IPR029149">
    <property type="entry name" value="Creatin/AminoP/Spt16_N"/>
</dbReference>
<evidence type="ECO:0000256" key="10">
    <source>
        <dbReference type="ARBA" id="ARBA00023049"/>
    </source>
</evidence>
<keyword evidence="7" id="KW-0645">Protease</keyword>
<evidence type="ECO:0000256" key="12">
    <source>
        <dbReference type="ARBA" id="ARBA00030849"/>
    </source>
</evidence>
<comment type="cofactor">
    <cofactor evidence="2">
        <name>Mn(2+)</name>
        <dbReference type="ChEBI" id="CHEBI:29035"/>
    </cofactor>
</comment>
<evidence type="ECO:0000256" key="3">
    <source>
        <dbReference type="ARBA" id="ARBA00002443"/>
    </source>
</evidence>
<organism evidence="16 17">
    <name type="scientific">Lasallia pustulata</name>
    <dbReference type="NCBI Taxonomy" id="136370"/>
    <lineage>
        <taxon>Eukaryota</taxon>
        <taxon>Fungi</taxon>
        <taxon>Dikarya</taxon>
        <taxon>Ascomycota</taxon>
        <taxon>Pezizomycotina</taxon>
        <taxon>Lecanoromycetes</taxon>
        <taxon>OSLEUM clade</taxon>
        <taxon>Umbilicariomycetidae</taxon>
        <taxon>Umbilicariales</taxon>
        <taxon>Umbilicariaceae</taxon>
        <taxon>Lasallia</taxon>
    </lineage>
</organism>
<keyword evidence="9" id="KW-0378">Hydrolase</keyword>
<dbReference type="PANTHER" id="PTHR43226">
    <property type="entry name" value="XAA-PRO AMINOPEPTIDASE 3"/>
    <property type="match status" value="1"/>
</dbReference>
<evidence type="ECO:0000256" key="6">
    <source>
        <dbReference type="ARBA" id="ARBA00022438"/>
    </source>
</evidence>
<dbReference type="SUPFAM" id="SSF55920">
    <property type="entry name" value="Creatinase/aminopeptidase"/>
    <property type="match status" value="1"/>
</dbReference>
<protein>
    <recommendedName>
        <fullName evidence="5">Xaa-Pro aminopeptidase</fullName>
        <ecNumber evidence="5">3.4.11.9</ecNumber>
    </recommendedName>
    <alternativeName>
        <fullName evidence="12">Aminoacylproline aminopeptidase</fullName>
    </alternativeName>
    <alternativeName>
        <fullName evidence="13">Prolidase</fullName>
    </alternativeName>
</protein>
<evidence type="ECO:0000256" key="2">
    <source>
        <dbReference type="ARBA" id="ARBA00001936"/>
    </source>
</evidence>
<dbReference type="EMBL" id="FWEW01002346">
    <property type="protein sequence ID" value="SLM38241.1"/>
    <property type="molecule type" value="Genomic_DNA"/>
</dbReference>
<dbReference type="PANTHER" id="PTHR43226:SF3">
    <property type="entry name" value="XAA-PRO AMINOPEPTIDASE AN0832-RELATED"/>
    <property type="match status" value="1"/>
</dbReference>
<dbReference type="PROSITE" id="PS00491">
    <property type="entry name" value="PROLINE_PEPTIDASE"/>
    <property type="match status" value="1"/>
</dbReference>
<proteinExistence type="inferred from homology"/>
<keyword evidence="8 14" id="KW-0479">Metal-binding</keyword>
<dbReference type="SMART" id="SM01011">
    <property type="entry name" value="AMP_N"/>
    <property type="match status" value="1"/>
</dbReference>
<evidence type="ECO:0000256" key="5">
    <source>
        <dbReference type="ARBA" id="ARBA00012574"/>
    </source>
</evidence>
<dbReference type="InterPro" id="IPR007865">
    <property type="entry name" value="Aminopep_P_N"/>
</dbReference>
<keyword evidence="10" id="KW-0482">Metalloprotease</keyword>